<dbReference type="EMBL" id="BEHT01000017">
    <property type="protein sequence ID" value="GBC98913.1"/>
    <property type="molecule type" value="Genomic_DNA"/>
</dbReference>
<dbReference type="GO" id="GO:0005764">
    <property type="term" value="C:lysosome"/>
    <property type="evidence" value="ECO:0007669"/>
    <property type="project" value="TreeGrafter"/>
</dbReference>
<reference evidence="2" key="1">
    <citation type="submission" date="2017-09" db="EMBL/GenBank/DDBJ databases">
        <title>Metaegenomics of thermophilic ammonia-oxidizing enrichment culture.</title>
        <authorList>
            <person name="Kato S."/>
            <person name="Suzuki K."/>
        </authorList>
    </citation>
    <scope>NUCLEOTIDE SEQUENCE [LARGE SCALE GENOMIC DNA]</scope>
</reference>
<name>A0A2H5XCK7_9BACT</name>
<accession>A0A2H5XCK7</accession>
<sequence length="657" mass="75223">MGRLPFRQIHLDFHTSPLIPDVAAEFDPDDFARTLKDAFVNSVTVFAKCHHGMSYYDTKVGVKHPALKRDLLGDMVEACHRYGVRVAAYLSVVWDNWAAEHHPEWRQVNREGKFIGAEPFQAGWRWLCLNTEYADYVAAQAEEVVKGYAVDGVFFDIVMQWECYCEKCRHDMLAQGLNPEDAAHARQFARRVCERFMGRVNEIVKHYRPQASIYHNSRLRIGTSREAPFYTHQEIESLPTGGWGYLHFPFFARYVRTIWKEFLGMTARFHRSWADFGTLKTEAALAYECFHALALGGKCSIGDQLHPRGKLDTSVYERIGKVYKQVAELEEWCDGAEGVAEVAILTNADMEDGRMTESDEGATRMLMETHWQFDVIDRNGDFLRYRAIVVPDRFVPDPTTVRKLKAYLQKGGKVLLSHRAFVDAQGNFALADVAGFSLRDESVWDCEYLLVSKALSDGIPDMPHVVNAPGMVAETKNAKVLATVGEPYFNRTWRHFTSHRHAPMAKTTRRPAIVQSADGRIVYFAHPLFHLYAQHGYLVYRQLVVNALRSLVPDRALETDAPSFAHVTLTQQNKRNRKARWMVHLLAYAPIRRTRTIDIVEEPIRLNDVHLQVRTGKRPQRIYLAPQRTELPFEFADGVTAFRVPMVNGYQVVVAEL</sequence>
<dbReference type="Gene3D" id="3.20.20.80">
    <property type="entry name" value="Glycosidases"/>
    <property type="match status" value="1"/>
</dbReference>
<dbReference type="InterPro" id="IPR028212">
    <property type="entry name" value="GHL6"/>
</dbReference>
<dbReference type="CDD" id="cd03143">
    <property type="entry name" value="A4_beta-galactosidase_middle_domain"/>
    <property type="match status" value="1"/>
</dbReference>
<evidence type="ECO:0000313" key="1">
    <source>
        <dbReference type="EMBL" id="GBC98913.1"/>
    </source>
</evidence>
<dbReference type="SUPFAM" id="SSF51445">
    <property type="entry name" value="(Trans)glycosidases"/>
    <property type="match status" value="1"/>
</dbReference>
<organism evidence="1 2">
    <name type="scientific">Candidatus Fervidibacter japonicus</name>
    <dbReference type="NCBI Taxonomy" id="2035412"/>
    <lineage>
        <taxon>Bacteria</taxon>
        <taxon>Candidatus Fervidibacterota</taxon>
        <taxon>Candidatus Fervidibacter</taxon>
    </lineage>
</organism>
<dbReference type="Pfam" id="PF14871">
    <property type="entry name" value="GHL6"/>
    <property type="match status" value="1"/>
</dbReference>
<dbReference type="Proteomes" id="UP000236173">
    <property type="component" value="Unassembled WGS sequence"/>
</dbReference>
<dbReference type="InterPro" id="IPR029062">
    <property type="entry name" value="Class_I_gatase-like"/>
</dbReference>
<proteinExistence type="predicted"/>
<comment type="caution">
    <text evidence="1">The sequence shown here is derived from an EMBL/GenBank/DDBJ whole genome shotgun (WGS) entry which is preliminary data.</text>
</comment>
<dbReference type="PANTHER" id="PTHR10030:SF37">
    <property type="entry name" value="ALPHA-L-FUCOSIDASE-RELATED"/>
    <property type="match status" value="1"/>
</dbReference>
<dbReference type="GO" id="GO:0016139">
    <property type="term" value="P:glycoside catabolic process"/>
    <property type="evidence" value="ECO:0007669"/>
    <property type="project" value="TreeGrafter"/>
</dbReference>
<dbReference type="GO" id="GO:0004560">
    <property type="term" value="F:alpha-L-fucosidase activity"/>
    <property type="evidence" value="ECO:0007669"/>
    <property type="project" value="InterPro"/>
</dbReference>
<dbReference type="InterPro" id="IPR017853">
    <property type="entry name" value="GH"/>
</dbReference>
<dbReference type="InterPro" id="IPR000933">
    <property type="entry name" value="Glyco_hydro_29"/>
</dbReference>
<protein>
    <submittedName>
        <fullName evidence="1">Uncharacterized protein</fullName>
    </submittedName>
</protein>
<gene>
    <name evidence="1" type="ORF">HRbin17_01432</name>
</gene>
<dbReference type="Gene3D" id="3.40.50.880">
    <property type="match status" value="1"/>
</dbReference>
<dbReference type="PANTHER" id="PTHR10030">
    <property type="entry name" value="ALPHA-L-FUCOSIDASE"/>
    <property type="match status" value="1"/>
</dbReference>
<dbReference type="GO" id="GO:0006004">
    <property type="term" value="P:fucose metabolic process"/>
    <property type="evidence" value="ECO:0007669"/>
    <property type="project" value="TreeGrafter"/>
</dbReference>
<evidence type="ECO:0000313" key="2">
    <source>
        <dbReference type="Proteomes" id="UP000236173"/>
    </source>
</evidence>
<dbReference type="SUPFAM" id="SSF52317">
    <property type="entry name" value="Class I glutamine amidotransferase-like"/>
    <property type="match status" value="1"/>
</dbReference>
<dbReference type="AlphaFoldDB" id="A0A2H5XCK7"/>